<organism evidence="1 2">
    <name type="scientific">Datura stramonium</name>
    <name type="common">Jimsonweed</name>
    <name type="synonym">Common thornapple</name>
    <dbReference type="NCBI Taxonomy" id="4076"/>
    <lineage>
        <taxon>Eukaryota</taxon>
        <taxon>Viridiplantae</taxon>
        <taxon>Streptophyta</taxon>
        <taxon>Embryophyta</taxon>
        <taxon>Tracheophyta</taxon>
        <taxon>Spermatophyta</taxon>
        <taxon>Magnoliopsida</taxon>
        <taxon>eudicotyledons</taxon>
        <taxon>Gunneridae</taxon>
        <taxon>Pentapetalae</taxon>
        <taxon>asterids</taxon>
        <taxon>lamiids</taxon>
        <taxon>Solanales</taxon>
        <taxon>Solanaceae</taxon>
        <taxon>Solanoideae</taxon>
        <taxon>Datureae</taxon>
        <taxon>Datura</taxon>
    </lineage>
</organism>
<dbReference type="EMBL" id="JACEIK010004446">
    <property type="protein sequence ID" value="MCD9645478.1"/>
    <property type="molecule type" value="Genomic_DNA"/>
</dbReference>
<evidence type="ECO:0000313" key="1">
    <source>
        <dbReference type="EMBL" id="MCD9645478.1"/>
    </source>
</evidence>
<accession>A0ABS8VDX5</accession>
<reference evidence="1 2" key="1">
    <citation type="journal article" date="2021" name="BMC Genomics">
        <title>Datura genome reveals duplications of psychoactive alkaloid biosynthetic genes and high mutation rate following tissue culture.</title>
        <authorList>
            <person name="Rajewski A."/>
            <person name="Carter-House D."/>
            <person name="Stajich J."/>
            <person name="Litt A."/>
        </authorList>
    </citation>
    <scope>NUCLEOTIDE SEQUENCE [LARGE SCALE GENOMIC DNA]</scope>
    <source>
        <strain evidence="1">AR-01</strain>
    </source>
</reference>
<evidence type="ECO:0000313" key="2">
    <source>
        <dbReference type="Proteomes" id="UP000823775"/>
    </source>
</evidence>
<sequence>MHVDVEIAKGCKEMLAKGGANSGDSGSDCGGSFCIWCEWKSFTRSRLKSCGLNYFNSDDTEEKESDR</sequence>
<protein>
    <submittedName>
        <fullName evidence="1">Uncharacterized protein</fullName>
    </submittedName>
</protein>
<dbReference type="Proteomes" id="UP000823775">
    <property type="component" value="Unassembled WGS sequence"/>
</dbReference>
<gene>
    <name evidence="1" type="ORF">HAX54_034439</name>
</gene>
<proteinExistence type="predicted"/>
<comment type="caution">
    <text evidence="1">The sequence shown here is derived from an EMBL/GenBank/DDBJ whole genome shotgun (WGS) entry which is preliminary data.</text>
</comment>
<keyword evidence="2" id="KW-1185">Reference proteome</keyword>
<name>A0ABS8VDX5_DATST</name>